<feature type="region of interest" description="Disordered" evidence="1">
    <location>
        <begin position="207"/>
        <end position="230"/>
    </location>
</feature>
<dbReference type="InterPro" id="IPR052800">
    <property type="entry name" value="DNA_Repair_Helicase_ZGRF1"/>
</dbReference>
<organism evidence="3 4">
    <name type="scientific">Columbina picui</name>
    <name type="common">Picui ground-dove</name>
    <dbReference type="NCBI Taxonomy" id="115618"/>
    <lineage>
        <taxon>Eukaryota</taxon>
        <taxon>Metazoa</taxon>
        <taxon>Chordata</taxon>
        <taxon>Craniata</taxon>
        <taxon>Vertebrata</taxon>
        <taxon>Euteleostomi</taxon>
        <taxon>Archelosauria</taxon>
        <taxon>Archosauria</taxon>
        <taxon>Dinosauria</taxon>
        <taxon>Saurischia</taxon>
        <taxon>Theropoda</taxon>
        <taxon>Coelurosauria</taxon>
        <taxon>Aves</taxon>
        <taxon>Neognathae</taxon>
        <taxon>Neoaves</taxon>
        <taxon>Columbimorphae</taxon>
        <taxon>Columbiformes</taxon>
        <taxon>Columbidae</taxon>
        <taxon>Columbina</taxon>
    </lineage>
</organism>
<dbReference type="Proteomes" id="UP000530263">
    <property type="component" value="Unassembled WGS sequence"/>
</dbReference>
<comment type="caution">
    <text evidence="3">The sequence shown here is derived from an EMBL/GenBank/DDBJ whole genome shotgun (WGS) entry which is preliminary data.</text>
</comment>
<dbReference type="InterPro" id="IPR018838">
    <property type="entry name" value="ZGRF1-like_N"/>
</dbReference>
<feature type="non-terminal residue" evidence="3">
    <location>
        <position position="1"/>
    </location>
</feature>
<sequence>FLFQHFTRLKQVLYTHQKMKKSKTWQDGILRMRTGGNKAILFDDKGQCLESIFIKSQVNAGDNLESERYLITIEAIKVNEKPCEDQPRKAETPAVDRNGVKPGVLPPRPLSVGLKRKFTGFQGPRQVEKKISTMEDGEKTILPLSKQCQGTFPSKFYITSPLFSTVCKKDAETDLSADFNDDACTGNDGEPLSISSLLPAPFLDRHKETEERNSDQSIMKPESPLMTGHSKLSSQTASHRAVSQNIRSTAQIIALLKSKPTQGCREQTKSEVTECLSRFQASENADCLHNQTSTILPAFSGNPVKRLIQNIQHPPFMKGTVNYKKEWNTEMLLNSAEQTCDKRTTEQRHDKKANNLSQDLQDPCNINNCFLPESTVSRMSDSHFVPSSGDISCLASQVTFEKNPSGSREHSVTNSPKDNSSVKLQSDLQPTQNSERVPSDLELSVDVLLTETGIAEDVAQSAALRLQVMTHSKNKEVKCPTFDGENDTSCCTGDTPSQLCDNSVGDPGRIAEDSANHTRIEMGLLDDRYNVKETNQSQLSTEATNNKNGLDGCAAHTTNGVPCLLSKHSDLLPGDTKVNERHPKTSNLEKTESISCIATNRIISAMEKRTKDDVKQLGCVKSPDVCSEHLWVTKSNDNKPGSPLLALSQKSDSSVDSFQYITEDHQKAFGISHKEDTFISRSSIYPLGEGHSFPEETVIGETEFENVESINAFHEASKGEIIGMDCLKSRAMAENSSNLPDLVNNITLLRALIQHSTALESLEKMEENNRVLYE</sequence>
<dbReference type="PANTHER" id="PTHR28535">
    <property type="entry name" value="ZINC FINGER GRF-TYPE CONTAINING 1"/>
    <property type="match status" value="1"/>
</dbReference>
<dbReference type="GO" id="GO:0005634">
    <property type="term" value="C:nucleus"/>
    <property type="evidence" value="ECO:0007669"/>
    <property type="project" value="TreeGrafter"/>
</dbReference>
<feature type="compositionally biased region" description="Polar residues" evidence="1">
    <location>
        <begin position="402"/>
        <end position="436"/>
    </location>
</feature>
<dbReference type="Pfam" id="PF10382">
    <property type="entry name" value="ZGRF1-like_N"/>
    <property type="match status" value="1"/>
</dbReference>
<dbReference type="GO" id="GO:0035861">
    <property type="term" value="C:site of double-strand break"/>
    <property type="evidence" value="ECO:0007669"/>
    <property type="project" value="TreeGrafter"/>
</dbReference>
<evidence type="ECO:0000259" key="2">
    <source>
        <dbReference type="Pfam" id="PF10382"/>
    </source>
</evidence>
<dbReference type="GO" id="GO:0006302">
    <property type="term" value="P:double-strand break repair"/>
    <property type="evidence" value="ECO:0007669"/>
    <property type="project" value="TreeGrafter"/>
</dbReference>
<keyword evidence="4" id="KW-1185">Reference proteome</keyword>
<dbReference type="PANTHER" id="PTHR28535:SF1">
    <property type="entry name" value="PROTEIN ZGRF1"/>
    <property type="match status" value="1"/>
</dbReference>
<proteinExistence type="predicted"/>
<feature type="domain" description="5'-3' DNA helicase ZGRF1-like N-terminal" evidence="2">
    <location>
        <begin position="11"/>
        <end position="77"/>
    </location>
</feature>
<evidence type="ECO:0000256" key="1">
    <source>
        <dbReference type="SAM" id="MobiDB-lite"/>
    </source>
</evidence>
<dbReference type="EMBL" id="VYZG01000005">
    <property type="protein sequence ID" value="NWQ72964.1"/>
    <property type="molecule type" value="Genomic_DNA"/>
</dbReference>
<dbReference type="AlphaFoldDB" id="A0A7K4RHX8"/>
<gene>
    <name evidence="3" type="primary">Zgrf1_1</name>
    <name evidence="3" type="ORF">COLPIC_R00141</name>
</gene>
<evidence type="ECO:0000313" key="3">
    <source>
        <dbReference type="EMBL" id="NWQ72964.1"/>
    </source>
</evidence>
<accession>A0A7K4RHX8</accession>
<feature type="region of interest" description="Disordered" evidence="1">
    <location>
        <begin position="402"/>
        <end position="438"/>
    </location>
</feature>
<feature type="non-terminal residue" evidence="3">
    <location>
        <position position="774"/>
    </location>
</feature>
<reference evidence="3 4" key="1">
    <citation type="submission" date="2019-09" db="EMBL/GenBank/DDBJ databases">
        <title>Bird 10,000 Genomes (B10K) Project - Family phase.</title>
        <authorList>
            <person name="Zhang G."/>
        </authorList>
    </citation>
    <scope>NUCLEOTIDE SEQUENCE [LARGE SCALE GENOMIC DNA]</scope>
    <source>
        <strain evidence="3">B10K-DU-021-26</strain>
        <tissue evidence="3">Mixed tissue sample</tissue>
    </source>
</reference>
<evidence type="ECO:0000313" key="4">
    <source>
        <dbReference type="Proteomes" id="UP000530263"/>
    </source>
</evidence>
<feature type="region of interest" description="Disordered" evidence="1">
    <location>
        <begin position="83"/>
        <end position="106"/>
    </location>
</feature>
<dbReference type="OrthoDB" id="6513042at2759"/>
<protein>
    <submittedName>
        <fullName evidence="3">ZGRF1 protein</fullName>
    </submittedName>
</protein>
<name>A0A7K4RHX8_COLPI</name>